<evidence type="ECO:0008006" key="4">
    <source>
        <dbReference type="Google" id="ProtNLM"/>
    </source>
</evidence>
<feature type="region of interest" description="Disordered" evidence="1">
    <location>
        <begin position="1"/>
        <end position="85"/>
    </location>
</feature>
<evidence type="ECO:0000313" key="3">
    <source>
        <dbReference type="Proteomes" id="UP001454036"/>
    </source>
</evidence>
<proteinExistence type="predicted"/>
<feature type="compositionally biased region" description="Low complexity" evidence="1">
    <location>
        <begin position="30"/>
        <end position="72"/>
    </location>
</feature>
<dbReference type="AlphaFoldDB" id="A0AAV3P2E5"/>
<dbReference type="PANTHER" id="PTHR31248:SF2">
    <property type="entry name" value="DOMAIN PROTEIN, PUTATIVE (AFU_ORTHOLOGUE AFUA_5G04290)-RELATED"/>
    <property type="match status" value="1"/>
</dbReference>
<sequence>MLEVKMGGGKDEHNMHGDADKGLFSSHGHYPPGQYSPAPGAYPPQQGYPPAGYPPQQGYPPAGYPPQQGYPPAGYPGPSAPQHSGVRCSGYTDTYKDIRCGNQLHCGKFC</sequence>
<dbReference type="Proteomes" id="UP001454036">
    <property type="component" value="Unassembled WGS sequence"/>
</dbReference>
<accession>A0AAV3P2E5</accession>
<evidence type="ECO:0000313" key="2">
    <source>
        <dbReference type="EMBL" id="GAA0145770.1"/>
    </source>
</evidence>
<dbReference type="EMBL" id="BAABME010000830">
    <property type="protein sequence ID" value="GAA0145770.1"/>
    <property type="molecule type" value="Genomic_DNA"/>
</dbReference>
<organism evidence="2 3">
    <name type="scientific">Lithospermum erythrorhizon</name>
    <name type="common">Purple gromwell</name>
    <name type="synonym">Lithospermum officinale var. erythrorhizon</name>
    <dbReference type="NCBI Taxonomy" id="34254"/>
    <lineage>
        <taxon>Eukaryota</taxon>
        <taxon>Viridiplantae</taxon>
        <taxon>Streptophyta</taxon>
        <taxon>Embryophyta</taxon>
        <taxon>Tracheophyta</taxon>
        <taxon>Spermatophyta</taxon>
        <taxon>Magnoliopsida</taxon>
        <taxon>eudicotyledons</taxon>
        <taxon>Gunneridae</taxon>
        <taxon>Pentapetalae</taxon>
        <taxon>asterids</taxon>
        <taxon>lamiids</taxon>
        <taxon>Boraginales</taxon>
        <taxon>Boraginaceae</taxon>
        <taxon>Boraginoideae</taxon>
        <taxon>Lithospermeae</taxon>
        <taxon>Lithospermum</taxon>
    </lineage>
</organism>
<gene>
    <name evidence="2" type="ORF">LIER_05889</name>
</gene>
<keyword evidence="3" id="KW-1185">Reference proteome</keyword>
<protein>
    <recommendedName>
        <fullName evidence="4">Rhodopsin</fullName>
    </recommendedName>
</protein>
<reference evidence="2 3" key="1">
    <citation type="submission" date="2024-01" db="EMBL/GenBank/DDBJ databases">
        <title>The complete chloroplast genome sequence of Lithospermum erythrorhizon: insights into the phylogenetic relationship among Boraginaceae species and the maternal lineages of purple gromwells.</title>
        <authorList>
            <person name="Okada T."/>
            <person name="Watanabe K."/>
        </authorList>
    </citation>
    <scope>NUCLEOTIDE SEQUENCE [LARGE SCALE GENOMIC DNA]</scope>
</reference>
<evidence type="ECO:0000256" key="1">
    <source>
        <dbReference type="SAM" id="MobiDB-lite"/>
    </source>
</evidence>
<name>A0AAV3P2E5_LITER</name>
<comment type="caution">
    <text evidence="2">The sequence shown here is derived from an EMBL/GenBank/DDBJ whole genome shotgun (WGS) entry which is preliminary data.</text>
</comment>
<feature type="compositionally biased region" description="Basic and acidic residues" evidence="1">
    <location>
        <begin position="8"/>
        <end position="21"/>
    </location>
</feature>
<dbReference type="PANTHER" id="PTHR31248">
    <property type="entry name" value="DOMAIN PROTEIN, PUTATIVE (AFU_ORTHOLOGUE AFUA_5G04290)-RELATED"/>
    <property type="match status" value="1"/>
</dbReference>